<dbReference type="InterPro" id="IPR035994">
    <property type="entry name" value="Nucleoside_phosphorylase_sf"/>
</dbReference>
<reference evidence="1 2" key="1">
    <citation type="submission" date="2024-07" db="EMBL/GenBank/DDBJ databases">
        <title>Section-level genome sequencing and comparative genomics of Aspergillus sections Usti and Cavernicolus.</title>
        <authorList>
            <consortium name="Lawrence Berkeley National Laboratory"/>
            <person name="Nybo J.L."/>
            <person name="Vesth T.C."/>
            <person name="Theobald S."/>
            <person name="Frisvad J.C."/>
            <person name="Larsen T.O."/>
            <person name="Kjaerboelling I."/>
            <person name="Rothschild-Mancinelli K."/>
            <person name="Lyhne E.K."/>
            <person name="Kogle M.E."/>
            <person name="Barry K."/>
            <person name="Clum A."/>
            <person name="Na H."/>
            <person name="Ledsgaard L."/>
            <person name="Lin J."/>
            <person name="Lipzen A."/>
            <person name="Kuo A."/>
            <person name="Riley R."/>
            <person name="Mondo S."/>
            <person name="Labutti K."/>
            <person name="Haridas S."/>
            <person name="Pangalinan J."/>
            <person name="Salamov A.A."/>
            <person name="Simmons B.A."/>
            <person name="Magnuson J.K."/>
            <person name="Chen J."/>
            <person name="Drula E."/>
            <person name="Henrissat B."/>
            <person name="Wiebenga A."/>
            <person name="Lubbers R.J."/>
            <person name="Gomes A.C."/>
            <person name="Makela M.R."/>
            <person name="Stajich J."/>
            <person name="Grigoriev I.V."/>
            <person name="Mortensen U.H."/>
            <person name="De Vries R.P."/>
            <person name="Baker S.E."/>
            <person name="Andersen M.R."/>
        </authorList>
    </citation>
    <scope>NUCLEOTIDE SEQUENCE [LARGE SCALE GENOMIC DNA]</scope>
    <source>
        <strain evidence="1 2">CBS 209.92</strain>
    </source>
</reference>
<sequence>MLTIHSDRDTSLYTIAWITCDNDEYQAARLMLDKQHGDYAPRQRFCGSSWYTLGEAAGHNVVLIMAIADDDQGRELACLSIDLEIHFPNVRACMVISVGAGIPREGHDVRLGDVVVSTPDRQCGGVVNVDEDYVGEPNALLDGIEPATLAVARLLEQHIRTGLGLGLGLGDMLKHVAEMKATKPKLEPQYAYPGAEKDLLFPSDYECKRNWDGKSTCDKFDDPSKAVIRPARTNPDPKIHFGTVAA</sequence>
<organism evidence="1 2">
    <name type="scientific">Aspergillus keveii</name>
    <dbReference type="NCBI Taxonomy" id="714993"/>
    <lineage>
        <taxon>Eukaryota</taxon>
        <taxon>Fungi</taxon>
        <taxon>Dikarya</taxon>
        <taxon>Ascomycota</taxon>
        <taxon>Pezizomycotina</taxon>
        <taxon>Eurotiomycetes</taxon>
        <taxon>Eurotiomycetidae</taxon>
        <taxon>Eurotiales</taxon>
        <taxon>Aspergillaceae</taxon>
        <taxon>Aspergillus</taxon>
        <taxon>Aspergillus subgen. Nidulantes</taxon>
    </lineage>
</organism>
<accession>A0ABR4G056</accession>
<protein>
    <recommendedName>
        <fullName evidence="3">Nucleoside phosphorylase domain-containing protein</fullName>
    </recommendedName>
</protein>
<dbReference type="PANTHER" id="PTHR46082">
    <property type="entry name" value="ATP/GTP-BINDING PROTEIN-RELATED"/>
    <property type="match status" value="1"/>
</dbReference>
<comment type="caution">
    <text evidence="1">The sequence shown here is derived from an EMBL/GenBank/DDBJ whole genome shotgun (WGS) entry which is preliminary data.</text>
</comment>
<dbReference type="SUPFAM" id="SSF53167">
    <property type="entry name" value="Purine and uridine phosphorylases"/>
    <property type="match status" value="1"/>
</dbReference>
<dbReference type="PANTHER" id="PTHR46082:SF6">
    <property type="entry name" value="AAA+ ATPASE DOMAIN-CONTAINING PROTEIN-RELATED"/>
    <property type="match status" value="1"/>
</dbReference>
<dbReference type="Gene3D" id="3.40.50.1580">
    <property type="entry name" value="Nucleoside phosphorylase domain"/>
    <property type="match status" value="1"/>
</dbReference>
<evidence type="ECO:0008006" key="3">
    <source>
        <dbReference type="Google" id="ProtNLM"/>
    </source>
</evidence>
<evidence type="ECO:0000313" key="2">
    <source>
        <dbReference type="Proteomes" id="UP001610563"/>
    </source>
</evidence>
<proteinExistence type="predicted"/>
<dbReference type="EMBL" id="JBFTWV010000077">
    <property type="protein sequence ID" value="KAL2788563.1"/>
    <property type="molecule type" value="Genomic_DNA"/>
</dbReference>
<evidence type="ECO:0000313" key="1">
    <source>
        <dbReference type="EMBL" id="KAL2788563.1"/>
    </source>
</evidence>
<dbReference type="InterPro" id="IPR053137">
    <property type="entry name" value="NLR-like"/>
</dbReference>
<name>A0ABR4G056_9EURO</name>
<gene>
    <name evidence="1" type="ORF">BJX66DRAFT_340124</name>
</gene>
<dbReference type="Proteomes" id="UP001610563">
    <property type="component" value="Unassembled WGS sequence"/>
</dbReference>
<keyword evidence="2" id="KW-1185">Reference proteome</keyword>